<accession>A0A4R8QK83</accession>
<sequence>MLPTYALDAKHHLLRDPGPLLRDLCLRRDGFQCAYRNLLDKHTAECKLGCAPGVKLSHTMCALILPFALGNNVGYMESEVTKHNKMAIWTALQRYFPSLVKNPTKAMESIYTVANALTLDCNLRNKFEGFRLAFLPRSSYAEFDICWLSDPPKDQDISRARNERHTFMRLKFHATNLPNPSREFLEIHYRIACILLYSNIGAAIEHELARNAMLHPRTIQSDGSTDLGNIVQEKLLTHI</sequence>
<dbReference type="Proteomes" id="UP000295083">
    <property type="component" value="Unassembled WGS sequence"/>
</dbReference>
<protein>
    <recommendedName>
        <fullName evidence="3">HNH nuclease domain-containing protein</fullName>
    </recommendedName>
</protein>
<gene>
    <name evidence="1" type="ORF">C8035_v003308</name>
</gene>
<organism evidence="1 2">
    <name type="scientific">Colletotrichum spinosum</name>
    <dbReference type="NCBI Taxonomy" id="1347390"/>
    <lineage>
        <taxon>Eukaryota</taxon>
        <taxon>Fungi</taxon>
        <taxon>Dikarya</taxon>
        <taxon>Ascomycota</taxon>
        <taxon>Pezizomycotina</taxon>
        <taxon>Sordariomycetes</taxon>
        <taxon>Hypocreomycetidae</taxon>
        <taxon>Glomerellales</taxon>
        <taxon>Glomerellaceae</taxon>
        <taxon>Colletotrichum</taxon>
        <taxon>Colletotrichum orbiculare species complex</taxon>
    </lineage>
</organism>
<evidence type="ECO:0000313" key="2">
    <source>
        <dbReference type="Proteomes" id="UP000295083"/>
    </source>
</evidence>
<keyword evidence="2" id="KW-1185">Reference proteome</keyword>
<comment type="caution">
    <text evidence="1">The sequence shown here is derived from an EMBL/GenBank/DDBJ whole genome shotgun (WGS) entry which is preliminary data.</text>
</comment>
<dbReference type="EMBL" id="QAPG01000010">
    <property type="protein sequence ID" value="TDZ39378.1"/>
    <property type="molecule type" value="Genomic_DNA"/>
</dbReference>
<dbReference type="AlphaFoldDB" id="A0A4R8QK83"/>
<evidence type="ECO:0008006" key="3">
    <source>
        <dbReference type="Google" id="ProtNLM"/>
    </source>
</evidence>
<evidence type="ECO:0000313" key="1">
    <source>
        <dbReference type="EMBL" id="TDZ39378.1"/>
    </source>
</evidence>
<proteinExistence type="predicted"/>
<name>A0A4R8QK83_9PEZI</name>
<reference evidence="1 2" key="1">
    <citation type="submission" date="2018-11" db="EMBL/GenBank/DDBJ databases">
        <title>Genome sequence and assembly of Colletotrichum spinosum.</title>
        <authorList>
            <person name="Gan P."/>
            <person name="Shirasu K."/>
        </authorList>
    </citation>
    <scope>NUCLEOTIDE SEQUENCE [LARGE SCALE GENOMIC DNA]</scope>
    <source>
        <strain evidence="1 2">CBS 515.97</strain>
    </source>
</reference>